<dbReference type="Pfam" id="PF07661">
    <property type="entry name" value="MORN_2"/>
    <property type="match status" value="5"/>
</dbReference>
<keyword evidence="1" id="KW-0732">Signal</keyword>
<dbReference type="InterPro" id="IPR011652">
    <property type="entry name" value="MORN_2"/>
</dbReference>
<dbReference type="Gene3D" id="2.20.110.10">
    <property type="entry name" value="Histone H3 K4-specific methyltransferase SET7/9 N-terminal domain"/>
    <property type="match status" value="2"/>
</dbReference>
<dbReference type="PANTHER" id="PTHR33706:SF1">
    <property type="entry name" value="TPR REPEAT PROTEIN"/>
    <property type="match status" value="1"/>
</dbReference>
<accession>A0ABQ5MIH7</accession>
<evidence type="ECO:0000313" key="3">
    <source>
        <dbReference type="Proteomes" id="UP001143543"/>
    </source>
</evidence>
<proteinExistence type="predicted"/>
<protein>
    <recommendedName>
        <fullName evidence="4">Toxin-antitoxin system YwqK family antitoxin</fullName>
    </recommendedName>
</protein>
<feature type="chain" id="PRO_5045554347" description="Toxin-antitoxin system YwqK family antitoxin" evidence="1">
    <location>
        <begin position="19"/>
        <end position="204"/>
    </location>
</feature>
<comment type="caution">
    <text evidence="2">The sequence shown here is derived from an EMBL/GenBank/DDBJ whole genome shotgun (WGS) entry which is preliminary data.</text>
</comment>
<dbReference type="SUPFAM" id="SSF82185">
    <property type="entry name" value="Histone H3 K4-specific methyltransferase SET7/9 N-terminal domain"/>
    <property type="match status" value="1"/>
</dbReference>
<dbReference type="PANTHER" id="PTHR33706">
    <property type="entry name" value="MORN VARIANT REPEAT PROTEIN"/>
    <property type="match status" value="1"/>
</dbReference>
<reference evidence="2" key="1">
    <citation type="submission" date="2022-07" db="EMBL/GenBank/DDBJ databases">
        <title>Taxonomy of Novel Oxalotrophic and Methylotrophic Bacteria.</title>
        <authorList>
            <person name="Sahin N."/>
            <person name="Tani A."/>
        </authorList>
    </citation>
    <scope>NUCLEOTIDE SEQUENCE</scope>
    <source>
        <strain evidence="2">Y10</strain>
    </source>
</reference>
<organism evidence="2 3">
    <name type="scientific">Neptunitalea lumnitzerae</name>
    <dbReference type="NCBI Taxonomy" id="2965509"/>
    <lineage>
        <taxon>Bacteria</taxon>
        <taxon>Pseudomonadati</taxon>
        <taxon>Bacteroidota</taxon>
        <taxon>Flavobacteriia</taxon>
        <taxon>Flavobacteriales</taxon>
        <taxon>Flavobacteriaceae</taxon>
        <taxon>Neptunitalea</taxon>
    </lineage>
</organism>
<feature type="signal peptide" evidence="1">
    <location>
        <begin position="1"/>
        <end position="18"/>
    </location>
</feature>
<sequence>MKKLFLICLLITSCITFAQNNSKRKKCNCDRLTEVENTWFLKDEAFNGTCTAKYPNGKLLCKIKFRKGLIVGKVKKYYNNGNLREATVYKNGVPNGSVKYYFDNGKPSQIGQVANDIKIGTWKTFHLNGKVKAVEYFKNGVLEGKVVNYAPNGKIQLKGRFKNGKEEGKWVFYNTYNGDIQKVLYYRNGDIVETQQMTPKFTTL</sequence>
<evidence type="ECO:0000313" key="2">
    <source>
        <dbReference type="EMBL" id="GLB49208.1"/>
    </source>
</evidence>
<dbReference type="EMBL" id="BRVO01000002">
    <property type="protein sequence ID" value="GLB49208.1"/>
    <property type="molecule type" value="Genomic_DNA"/>
</dbReference>
<gene>
    <name evidence="2" type="ORF">Y10_15760</name>
</gene>
<name>A0ABQ5MIH7_9FLAO</name>
<dbReference type="Proteomes" id="UP001143543">
    <property type="component" value="Unassembled WGS sequence"/>
</dbReference>
<dbReference type="RefSeq" id="WP_281764851.1">
    <property type="nucleotide sequence ID" value="NZ_BRVO01000002.1"/>
</dbReference>
<evidence type="ECO:0000256" key="1">
    <source>
        <dbReference type="SAM" id="SignalP"/>
    </source>
</evidence>
<evidence type="ECO:0008006" key="4">
    <source>
        <dbReference type="Google" id="ProtNLM"/>
    </source>
</evidence>
<keyword evidence="3" id="KW-1185">Reference proteome</keyword>